<reference evidence="3" key="1">
    <citation type="submission" date="2016-11" db="EMBL/GenBank/DDBJ databases">
        <authorList>
            <person name="Sisinthy S."/>
            <person name="Ara S."/>
            <person name="Gundlapally S.R."/>
        </authorList>
    </citation>
    <scope>NUCLEOTIDE SEQUENCE [LARGE SCALE GENOMIC DNA]</scope>
    <source>
        <strain evidence="3">V1-41</strain>
    </source>
</reference>
<protein>
    <recommendedName>
        <fullName evidence="4">Adhesin</fullName>
    </recommendedName>
</protein>
<name>A0A2P5TMB9_9GAMM</name>
<keyword evidence="1" id="KW-0732">Signal</keyword>
<accession>A0A2P5TMB9</accession>
<dbReference type="AlphaFoldDB" id="A0A2P5TMB9"/>
<evidence type="ECO:0000313" key="2">
    <source>
        <dbReference type="EMBL" id="PPL16539.1"/>
    </source>
</evidence>
<keyword evidence="3" id="KW-1185">Reference proteome</keyword>
<evidence type="ECO:0008006" key="4">
    <source>
        <dbReference type="Google" id="ProtNLM"/>
    </source>
</evidence>
<gene>
    <name evidence="2" type="ORF">UN63_08245</name>
</gene>
<dbReference type="RefSeq" id="WP_219821095.1">
    <property type="nucleotide sequence ID" value="NZ_BMYB01000005.1"/>
</dbReference>
<evidence type="ECO:0000256" key="1">
    <source>
        <dbReference type="SAM" id="SignalP"/>
    </source>
</evidence>
<dbReference type="Proteomes" id="UP000242231">
    <property type="component" value="Unassembled WGS sequence"/>
</dbReference>
<feature type="signal peptide" evidence="1">
    <location>
        <begin position="1"/>
        <end position="27"/>
    </location>
</feature>
<comment type="caution">
    <text evidence="2">The sequence shown here is derived from an EMBL/GenBank/DDBJ whole genome shotgun (WGS) entry which is preliminary data.</text>
</comment>
<evidence type="ECO:0000313" key="3">
    <source>
        <dbReference type="Proteomes" id="UP000242231"/>
    </source>
</evidence>
<feature type="chain" id="PRO_5015184406" description="Adhesin" evidence="1">
    <location>
        <begin position="28"/>
        <end position="157"/>
    </location>
</feature>
<organism evidence="2 3">
    <name type="scientific">Oceanisphaera arctica</name>
    <dbReference type="NCBI Taxonomy" id="641510"/>
    <lineage>
        <taxon>Bacteria</taxon>
        <taxon>Pseudomonadati</taxon>
        <taxon>Pseudomonadota</taxon>
        <taxon>Gammaproteobacteria</taxon>
        <taxon>Aeromonadales</taxon>
        <taxon>Aeromonadaceae</taxon>
        <taxon>Oceanisphaera</taxon>
    </lineage>
</organism>
<proteinExistence type="predicted"/>
<sequence>MYRSFCYSLIRAGFCLLLLAVPVVGQADTARVIELTQTGCQFIESENGVDHGYVTRSKADCDRINAETAVERLARARTLELEPGRYIFRVHNRDVPYELGFWLRGASLLDRALLPSVSGGGLVTGASRDYDIELEPGEYLYSCPLNTTPDYRLTVAD</sequence>
<dbReference type="EMBL" id="MPZM01000014">
    <property type="protein sequence ID" value="PPL16539.1"/>
    <property type="molecule type" value="Genomic_DNA"/>
</dbReference>